<feature type="non-terminal residue" evidence="3">
    <location>
        <position position="150"/>
    </location>
</feature>
<dbReference type="AlphaFoldDB" id="A0AAV4HVX5"/>
<feature type="region of interest" description="Disordered" evidence="1">
    <location>
        <begin position="21"/>
        <end position="45"/>
    </location>
</feature>
<dbReference type="InterPro" id="IPR057990">
    <property type="entry name" value="TPR_SYO1"/>
</dbReference>
<dbReference type="Proteomes" id="UP000762676">
    <property type="component" value="Unassembled WGS sequence"/>
</dbReference>
<evidence type="ECO:0000313" key="4">
    <source>
        <dbReference type="Proteomes" id="UP000762676"/>
    </source>
</evidence>
<dbReference type="Pfam" id="PF25567">
    <property type="entry name" value="TPR_SYO1"/>
    <property type="match status" value="1"/>
</dbReference>
<gene>
    <name evidence="3" type="ORF">ElyMa_004604900</name>
</gene>
<evidence type="ECO:0000259" key="2">
    <source>
        <dbReference type="Pfam" id="PF25567"/>
    </source>
</evidence>
<dbReference type="EMBL" id="BMAT01009237">
    <property type="protein sequence ID" value="GFS02343.1"/>
    <property type="molecule type" value="Genomic_DNA"/>
</dbReference>
<reference evidence="3 4" key="1">
    <citation type="journal article" date="2021" name="Elife">
        <title>Chloroplast acquisition without the gene transfer in kleptoplastic sea slugs, Plakobranchus ocellatus.</title>
        <authorList>
            <person name="Maeda T."/>
            <person name="Takahashi S."/>
            <person name="Yoshida T."/>
            <person name="Shimamura S."/>
            <person name="Takaki Y."/>
            <person name="Nagai Y."/>
            <person name="Toyoda A."/>
            <person name="Suzuki Y."/>
            <person name="Arimoto A."/>
            <person name="Ishii H."/>
            <person name="Satoh N."/>
            <person name="Nishiyama T."/>
            <person name="Hasebe M."/>
            <person name="Maruyama T."/>
            <person name="Minagawa J."/>
            <person name="Obokata J."/>
            <person name="Shigenobu S."/>
        </authorList>
    </citation>
    <scope>NUCLEOTIDE SEQUENCE [LARGE SCALE GENOMIC DNA]</scope>
</reference>
<organism evidence="3 4">
    <name type="scientific">Elysia marginata</name>
    <dbReference type="NCBI Taxonomy" id="1093978"/>
    <lineage>
        <taxon>Eukaryota</taxon>
        <taxon>Metazoa</taxon>
        <taxon>Spiralia</taxon>
        <taxon>Lophotrochozoa</taxon>
        <taxon>Mollusca</taxon>
        <taxon>Gastropoda</taxon>
        <taxon>Heterobranchia</taxon>
        <taxon>Euthyneura</taxon>
        <taxon>Panpulmonata</taxon>
        <taxon>Sacoglossa</taxon>
        <taxon>Placobranchoidea</taxon>
        <taxon>Plakobranchidae</taxon>
        <taxon>Elysia</taxon>
    </lineage>
</organism>
<keyword evidence="4" id="KW-1185">Reference proteome</keyword>
<sequence>MYQSLASKVLLHNELIDHSQYPGEWEDADEEGWEVSSDEQAPESVSQDMDMAMETTENLCLSSELNSAFLEHDILSKILAASSASDLELQKRLEGSQCGKTTLIKLSQLRQRALLCLGNLVEASDTSFFSQSSSLADVWGHLYKLAQTEK</sequence>
<name>A0AAV4HVX5_9GAST</name>
<feature type="domain" description="SYO1-like TPR repeats" evidence="2">
    <location>
        <begin position="64"/>
        <end position="148"/>
    </location>
</feature>
<comment type="caution">
    <text evidence="3">The sequence shown here is derived from an EMBL/GenBank/DDBJ whole genome shotgun (WGS) entry which is preliminary data.</text>
</comment>
<evidence type="ECO:0000313" key="3">
    <source>
        <dbReference type="EMBL" id="GFS02343.1"/>
    </source>
</evidence>
<feature type="compositionally biased region" description="Acidic residues" evidence="1">
    <location>
        <begin position="24"/>
        <end position="41"/>
    </location>
</feature>
<accession>A0AAV4HVX5</accession>
<proteinExistence type="predicted"/>
<protein>
    <submittedName>
        <fullName evidence="3">HEAT repeat-containing protein 3-like</fullName>
    </submittedName>
</protein>
<evidence type="ECO:0000256" key="1">
    <source>
        <dbReference type="SAM" id="MobiDB-lite"/>
    </source>
</evidence>